<dbReference type="EMBL" id="JAWCUD010000001">
    <property type="protein sequence ID" value="MDU0199674.1"/>
    <property type="molecule type" value="Genomic_DNA"/>
</dbReference>
<dbReference type="RefSeq" id="WP_315948948.1">
    <property type="nucleotide sequence ID" value="NZ_JAWCUD010000001.1"/>
</dbReference>
<evidence type="ECO:0000313" key="2">
    <source>
        <dbReference type="Proteomes" id="UP001260980"/>
    </source>
</evidence>
<keyword evidence="2" id="KW-1185">Reference proteome</keyword>
<organism evidence="1 2">
    <name type="scientific">Paenibacillus violae</name>
    <dbReference type="NCBI Taxonomy" id="3077234"/>
    <lineage>
        <taxon>Bacteria</taxon>
        <taxon>Bacillati</taxon>
        <taxon>Bacillota</taxon>
        <taxon>Bacilli</taxon>
        <taxon>Bacillales</taxon>
        <taxon>Paenibacillaceae</taxon>
        <taxon>Paenibacillus</taxon>
    </lineage>
</organism>
<protein>
    <submittedName>
        <fullName evidence="1">GapA-binding peptide SR1P</fullName>
    </submittedName>
</protein>
<reference evidence="1 2" key="1">
    <citation type="submission" date="2023-10" db="EMBL/GenBank/DDBJ databases">
        <title>Paenibacillus strain PFR10 Genome sequencing and assembly.</title>
        <authorList>
            <person name="Kim I."/>
        </authorList>
    </citation>
    <scope>NUCLEOTIDE SEQUENCE [LARGE SCALE GENOMIC DNA]</scope>
    <source>
        <strain evidence="1 2">PFR10</strain>
    </source>
</reference>
<comment type="caution">
    <text evidence="1">The sequence shown here is derived from an EMBL/GenBank/DDBJ whole genome shotgun (WGS) entry which is preliminary data.</text>
</comment>
<dbReference type="Proteomes" id="UP001260980">
    <property type="component" value="Unassembled WGS sequence"/>
</dbReference>
<accession>A0ABU3R6H4</accession>
<name>A0ABU3R6H4_9BACL</name>
<proteinExistence type="predicted"/>
<evidence type="ECO:0000313" key="1">
    <source>
        <dbReference type="EMBL" id="MDU0199674.1"/>
    </source>
</evidence>
<sequence length="61" mass="6603">MSHTISVTIEAGVAAQPNELGLIICKSCNEILATLPTDGYKKFYVVCQACARKENNKEASE</sequence>
<gene>
    <name evidence="1" type="ORF">RQP52_01165</name>
</gene>